<evidence type="ECO:0000313" key="2">
    <source>
        <dbReference type="EMBL" id="KIF80925.1"/>
    </source>
</evidence>
<accession>A0A0C2BIA1</accession>
<dbReference type="OrthoDB" id="8778032at2"/>
<dbReference type="Proteomes" id="UP000031572">
    <property type="component" value="Unassembled WGS sequence"/>
</dbReference>
<comment type="caution">
    <text evidence="2">The sequence shown here is derived from an EMBL/GenBank/DDBJ whole genome shotgun (WGS) entry which is preliminary data.</text>
</comment>
<dbReference type="RefSeq" id="WP_040039749.1">
    <property type="nucleotide sequence ID" value="NZ_JWJG01000028.1"/>
</dbReference>
<name>A0A0C2BIA1_9BURK</name>
<dbReference type="AlphaFoldDB" id="A0A0C2BIA1"/>
<organism evidence="2 3">
    <name type="scientific">Noviherbaspirillum autotrophicum</name>
    <dbReference type="NCBI Taxonomy" id="709839"/>
    <lineage>
        <taxon>Bacteria</taxon>
        <taxon>Pseudomonadati</taxon>
        <taxon>Pseudomonadota</taxon>
        <taxon>Betaproteobacteria</taxon>
        <taxon>Burkholderiales</taxon>
        <taxon>Oxalobacteraceae</taxon>
        <taxon>Noviherbaspirillum</taxon>
    </lineage>
</organism>
<reference evidence="2 3" key="1">
    <citation type="submission" date="2014-12" db="EMBL/GenBank/DDBJ databases">
        <title>Denitrispirillum autotrophicum gen. nov., sp. nov., Denitrifying, Facultatively Autotrophic Bacteria Isolated from Rice Paddy Soil.</title>
        <authorList>
            <person name="Ishii S."/>
            <person name="Ashida N."/>
            <person name="Ohno H."/>
            <person name="Otsuka S."/>
            <person name="Yokota A."/>
            <person name="Senoo K."/>
        </authorList>
    </citation>
    <scope>NUCLEOTIDE SEQUENCE [LARGE SCALE GENOMIC DNA]</scope>
    <source>
        <strain evidence="2 3">TSA66</strain>
    </source>
</reference>
<sequence length="150" mass="16414">MTRLIPHSESRFSVAVKRTIPLLFALFAVSVHAEAPALPAPFDVRVQLARDVEADERFRTYKTAMIRRSGRHLARTMRACRAIAPAPEQKSVVLIADIEADGRAAAVEVKPDNAIGQCFASGFASARYPKPPAYPGRPGFPVMMKISVAR</sequence>
<evidence type="ECO:0000313" key="3">
    <source>
        <dbReference type="Proteomes" id="UP000031572"/>
    </source>
</evidence>
<protein>
    <recommendedName>
        <fullName evidence="4">TonB C-terminal domain-containing protein</fullName>
    </recommendedName>
</protein>
<gene>
    <name evidence="2" type="ORF">TSA66_08975</name>
</gene>
<feature type="chain" id="PRO_5002158554" description="TonB C-terminal domain-containing protein" evidence="1">
    <location>
        <begin position="34"/>
        <end position="150"/>
    </location>
</feature>
<keyword evidence="3" id="KW-1185">Reference proteome</keyword>
<evidence type="ECO:0000256" key="1">
    <source>
        <dbReference type="SAM" id="SignalP"/>
    </source>
</evidence>
<proteinExistence type="predicted"/>
<evidence type="ECO:0008006" key="4">
    <source>
        <dbReference type="Google" id="ProtNLM"/>
    </source>
</evidence>
<keyword evidence="1" id="KW-0732">Signal</keyword>
<feature type="signal peptide" evidence="1">
    <location>
        <begin position="1"/>
        <end position="33"/>
    </location>
</feature>
<dbReference type="EMBL" id="JWJG01000028">
    <property type="protein sequence ID" value="KIF80925.1"/>
    <property type="molecule type" value="Genomic_DNA"/>
</dbReference>
<dbReference type="STRING" id="709839.TSA66_08975"/>